<accession>A0A4Q2A5P8</accession>
<dbReference type="OrthoDB" id="9114133at2"/>
<keyword evidence="2" id="KW-0472">Membrane</keyword>
<feature type="compositionally biased region" description="Basic and acidic residues" evidence="1">
    <location>
        <begin position="54"/>
        <end position="69"/>
    </location>
</feature>
<proteinExistence type="predicted"/>
<evidence type="ECO:0000256" key="2">
    <source>
        <dbReference type="SAM" id="Phobius"/>
    </source>
</evidence>
<name>A0A4Q2A5P8_9BURK</name>
<dbReference type="RefSeq" id="WP_129518575.1">
    <property type="nucleotide sequence ID" value="NZ_QWEX01000004.1"/>
</dbReference>
<evidence type="ECO:0000256" key="1">
    <source>
        <dbReference type="SAM" id="MobiDB-lite"/>
    </source>
</evidence>
<gene>
    <name evidence="3" type="ORF">D1006_39810</name>
</gene>
<feature type="transmembrane region" description="Helical" evidence="2">
    <location>
        <begin position="21"/>
        <end position="41"/>
    </location>
</feature>
<reference evidence="3 4" key="1">
    <citation type="submission" date="2018-08" db="EMBL/GenBank/DDBJ databases">
        <title>Mountain-cultivated ginseng endophyte, Burkholderia stabilis and its activity against ginseng root rot disease.</title>
        <authorList>
            <person name="Tapan Kumar M."/>
            <person name="Bae H."/>
            <person name="Shanmugam G."/>
            <person name="Jeon J."/>
        </authorList>
    </citation>
    <scope>NUCLEOTIDE SEQUENCE [LARGE SCALE GENOMIC DNA]</scope>
    <source>
        <strain evidence="3 4">EB159</strain>
    </source>
</reference>
<organism evidence="3 4">
    <name type="scientific">Burkholderia stabilis</name>
    <dbReference type="NCBI Taxonomy" id="95485"/>
    <lineage>
        <taxon>Bacteria</taxon>
        <taxon>Pseudomonadati</taxon>
        <taxon>Pseudomonadota</taxon>
        <taxon>Betaproteobacteria</taxon>
        <taxon>Burkholderiales</taxon>
        <taxon>Burkholderiaceae</taxon>
        <taxon>Burkholderia</taxon>
        <taxon>Burkholderia cepacia complex</taxon>
    </lineage>
</organism>
<sequence length="120" mass="12928">MLKSLFSGAFKSPVKFLARCFAVYIAAHSIIVALLMLGAAYNHFKNGAKNASRQSERDSADRHDADESPRQANRSPVAAVHPNVQAPAAPQRQYAKSAVVIPIKASSNQTTAQHLRTGTN</sequence>
<dbReference type="EMBL" id="QWEX01000004">
    <property type="protein sequence ID" value="RXV64477.1"/>
    <property type="molecule type" value="Genomic_DNA"/>
</dbReference>
<evidence type="ECO:0000313" key="3">
    <source>
        <dbReference type="EMBL" id="RXV64477.1"/>
    </source>
</evidence>
<comment type="caution">
    <text evidence="3">The sequence shown here is derived from an EMBL/GenBank/DDBJ whole genome shotgun (WGS) entry which is preliminary data.</text>
</comment>
<dbReference type="Proteomes" id="UP000289650">
    <property type="component" value="Unassembled WGS sequence"/>
</dbReference>
<protein>
    <submittedName>
        <fullName evidence="3">Uncharacterized protein</fullName>
    </submittedName>
</protein>
<feature type="region of interest" description="Disordered" evidence="1">
    <location>
        <begin position="48"/>
        <end position="91"/>
    </location>
</feature>
<keyword evidence="2" id="KW-0812">Transmembrane</keyword>
<dbReference type="AlphaFoldDB" id="A0A4Q2A5P8"/>
<keyword evidence="2" id="KW-1133">Transmembrane helix</keyword>
<evidence type="ECO:0000313" key="4">
    <source>
        <dbReference type="Proteomes" id="UP000289650"/>
    </source>
</evidence>